<dbReference type="EMBL" id="JAACXV010008054">
    <property type="protein sequence ID" value="KAF7276223.1"/>
    <property type="molecule type" value="Genomic_DNA"/>
</dbReference>
<organism evidence="5 6">
    <name type="scientific">Rhynchophorus ferrugineus</name>
    <name type="common">Red palm weevil</name>
    <name type="synonym">Curculio ferrugineus</name>
    <dbReference type="NCBI Taxonomy" id="354439"/>
    <lineage>
        <taxon>Eukaryota</taxon>
        <taxon>Metazoa</taxon>
        <taxon>Ecdysozoa</taxon>
        <taxon>Arthropoda</taxon>
        <taxon>Hexapoda</taxon>
        <taxon>Insecta</taxon>
        <taxon>Pterygota</taxon>
        <taxon>Neoptera</taxon>
        <taxon>Endopterygota</taxon>
        <taxon>Coleoptera</taxon>
        <taxon>Polyphaga</taxon>
        <taxon>Cucujiformia</taxon>
        <taxon>Curculionidae</taxon>
        <taxon>Dryophthorinae</taxon>
        <taxon>Rhynchophorus</taxon>
    </lineage>
</organism>
<protein>
    <recommendedName>
        <fullName evidence="4">Tyr recombinase domain-containing protein</fullName>
    </recommendedName>
</protein>
<dbReference type="Gene3D" id="1.10.443.10">
    <property type="entry name" value="Intergrase catalytic core"/>
    <property type="match status" value="1"/>
</dbReference>
<evidence type="ECO:0000259" key="4">
    <source>
        <dbReference type="PROSITE" id="PS51898"/>
    </source>
</evidence>
<evidence type="ECO:0000313" key="5">
    <source>
        <dbReference type="EMBL" id="KAF7276223.1"/>
    </source>
</evidence>
<accession>A0A834MA09</accession>
<dbReference type="InterPro" id="IPR002104">
    <property type="entry name" value="Integrase_catalytic"/>
</dbReference>
<dbReference type="PANTHER" id="PTHR30349">
    <property type="entry name" value="PHAGE INTEGRASE-RELATED"/>
    <property type="match status" value="1"/>
</dbReference>
<dbReference type="GO" id="GO:0005737">
    <property type="term" value="C:cytoplasm"/>
    <property type="evidence" value="ECO:0007669"/>
    <property type="project" value="UniProtKB-SubCell"/>
</dbReference>
<dbReference type="GO" id="GO:0006310">
    <property type="term" value="P:DNA recombination"/>
    <property type="evidence" value="ECO:0007669"/>
    <property type="project" value="UniProtKB-KW"/>
</dbReference>
<dbReference type="PROSITE" id="PS51898">
    <property type="entry name" value="TYR_RECOMBINASE"/>
    <property type="match status" value="1"/>
</dbReference>
<evidence type="ECO:0000256" key="2">
    <source>
        <dbReference type="ARBA" id="ARBA00022908"/>
    </source>
</evidence>
<dbReference type="InterPro" id="IPR011010">
    <property type="entry name" value="DNA_brk_join_enz"/>
</dbReference>
<comment type="caution">
    <text evidence="5">The sequence shown here is derived from an EMBL/GenBank/DDBJ whole genome shotgun (WGS) entry which is preliminary data.</text>
</comment>
<evidence type="ECO:0000256" key="1">
    <source>
        <dbReference type="ARBA" id="ARBA00004496"/>
    </source>
</evidence>
<dbReference type="GO" id="GO:0015074">
    <property type="term" value="P:DNA integration"/>
    <property type="evidence" value="ECO:0007669"/>
    <property type="project" value="UniProtKB-KW"/>
</dbReference>
<keyword evidence="3" id="KW-0233">DNA recombination</keyword>
<keyword evidence="6" id="KW-1185">Reference proteome</keyword>
<dbReference type="OrthoDB" id="2361793at2759"/>
<comment type="subcellular location">
    <subcellularLocation>
        <location evidence="1">Cytoplasm</location>
    </subcellularLocation>
</comment>
<dbReference type="GO" id="GO:0003677">
    <property type="term" value="F:DNA binding"/>
    <property type="evidence" value="ECO:0007669"/>
    <property type="project" value="InterPro"/>
</dbReference>
<reference evidence="5" key="1">
    <citation type="submission" date="2020-08" db="EMBL/GenBank/DDBJ databases">
        <title>Genome sequencing and assembly of the red palm weevil Rhynchophorus ferrugineus.</title>
        <authorList>
            <person name="Dias G.B."/>
            <person name="Bergman C.M."/>
            <person name="Manee M."/>
        </authorList>
    </citation>
    <scope>NUCLEOTIDE SEQUENCE</scope>
    <source>
        <strain evidence="5">AA-2017</strain>
        <tissue evidence="5">Whole larva</tissue>
    </source>
</reference>
<dbReference type="Pfam" id="PF00589">
    <property type="entry name" value="Phage_integrase"/>
    <property type="match status" value="1"/>
</dbReference>
<dbReference type="SUPFAM" id="SSF56349">
    <property type="entry name" value="DNA breaking-rejoining enzymes"/>
    <property type="match status" value="1"/>
</dbReference>
<dbReference type="AlphaFoldDB" id="A0A834MA09"/>
<evidence type="ECO:0000256" key="3">
    <source>
        <dbReference type="ARBA" id="ARBA00023172"/>
    </source>
</evidence>
<name>A0A834MA09_RHYFE</name>
<sequence>QEIEAKNIAKYYEILQQKRSFKNGELLTKESVNGRMRSLQKYFGYLLELGTLKKNPASGFIFPFEKQRGERIIFTQNQIQQLYEVTENLQERNILNIAYGCGLRAGELVKINKEDINLQENLVVVEKGKNNKRRIIPISEKIKQELSEFLKNQEPRAKNQDENALFINIENRRMQSNSFIRILKKLLKKTEFGKRFTKLELQKIGMHTLRHSIATHLLENGMKLEQVQYFLGHNQIETTEIYTHINQQQLNDLKI</sequence>
<proteinExistence type="predicted"/>
<dbReference type="PANTHER" id="PTHR30349:SF77">
    <property type="entry name" value="TYROSINE RECOMBINASE XERC"/>
    <property type="match status" value="1"/>
</dbReference>
<gene>
    <name evidence="5" type="ORF">GWI33_010801</name>
</gene>
<keyword evidence="2" id="KW-0229">DNA integration</keyword>
<feature type="domain" description="Tyr recombinase" evidence="4">
    <location>
        <begin position="69"/>
        <end position="255"/>
    </location>
</feature>
<dbReference type="InterPro" id="IPR013762">
    <property type="entry name" value="Integrase-like_cat_sf"/>
</dbReference>
<dbReference type="Proteomes" id="UP000625711">
    <property type="component" value="Unassembled WGS sequence"/>
</dbReference>
<dbReference type="InterPro" id="IPR050090">
    <property type="entry name" value="Tyrosine_recombinase_XerCD"/>
</dbReference>
<evidence type="ECO:0000313" key="6">
    <source>
        <dbReference type="Proteomes" id="UP000625711"/>
    </source>
</evidence>
<feature type="non-terminal residue" evidence="5">
    <location>
        <position position="1"/>
    </location>
</feature>